<keyword evidence="2 7" id="KW-0408">Iron</keyword>
<comment type="function">
    <text evidence="7 8">Catalyzes the ferrous insertion into protoporphyrin IX.</text>
</comment>
<evidence type="ECO:0000256" key="6">
    <source>
        <dbReference type="ARBA" id="ARBA00024536"/>
    </source>
</evidence>
<keyword evidence="7" id="KW-0479">Metal-binding</keyword>
<reference evidence="9 10" key="1">
    <citation type="submission" date="2019-06" db="EMBL/GenBank/DDBJ databases">
        <title>Genomic insights into carbon and energy metabolism of Deferribacter autotrophicus revealed new metabolic traits in the phylum Deferribacteres.</title>
        <authorList>
            <person name="Slobodkin A.I."/>
            <person name="Slobodkina G.B."/>
            <person name="Allioux M."/>
            <person name="Alain K."/>
            <person name="Jebbar M."/>
            <person name="Shadrin V."/>
            <person name="Kublanov I.V."/>
            <person name="Toshchakov S.V."/>
            <person name="Bonch-Osmolovskaya E.A."/>
        </authorList>
    </citation>
    <scope>NUCLEOTIDE SEQUENCE [LARGE SCALE GENOMIC DNA]</scope>
    <source>
        <strain evidence="9 10">SL50</strain>
    </source>
</reference>
<keyword evidence="7 8" id="KW-0963">Cytoplasm</keyword>
<dbReference type="InterPro" id="IPR019772">
    <property type="entry name" value="Ferrochelatase_AS"/>
</dbReference>
<gene>
    <name evidence="7 9" type="primary">hemH</name>
    <name evidence="9" type="ORF">FHQ18_08645</name>
</gene>
<dbReference type="CDD" id="cd03411">
    <property type="entry name" value="Ferrochelatase_N"/>
    <property type="match status" value="1"/>
</dbReference>
<keyword evidence="10" id="KW-1185">Reference proteome</keyword>
<dbReference type="SUPFAM" id="SSF53800">
    <property type="entry name" value="Chelatase"/>
    <property type="match status" value="1"/>
</dbReference>
<evidence type="ECO:0000256" key="4">
    <source>
        <dbReference type="ARBA" id="ARBA00023239"/>
    </source>
</evidence>
<organism evidence="9 10">
    <name type="scientific">Deferribacter autotrophicus</name>
    <dbReference type="NCBI Taxonomy" id="500465"/>
    <lineage>
        <taxon>Bacteria</taxon>
        <taxon>Pseudomonadati</taxon>
        <taxon>Deferribacterota</taxon>
        <taxon>Deferribacteres</taxon>
        <taxon>Deferribacterales</taxon>
        <taxon>Deferribacteraceae</taxon>
        <taxon>Deferribacter</taxon>
    </lineage>
</organism>
<evidence type="ECO:0000256" key="1">
    <source>
        <dbReference type="ARBA" id="ARBA00007718"/>
    </source>
</evidence>
<dbReference type="UniPathway" id="UPA00252">
    <property type="reaction ID" value="UER00325"/>
</dbReference>
<evidence type="ECO:0000313" key="10">
    <source>
        <dbReference type="Proteomes" id="UP000322876"/>
    </source>
</evidence>
<dbReference type="PANTHER" id="PTHR11108:SF1">
    <property type="entry name" value="FERROCHELATASE, MITOCHONDRIAL"/>
    <property type="match status" value="1"/>
</dbReference>
<keyword evidence="3 7" id="KW-0350">Heme biosynthesis</keyword>
<dbReference type="RefSeq" id="WP_149266774.1">
    <property type="nucleotide sequence ID" value="NZ_VFJB01000006.1"/>
</dbReference>
<keyword evidence="5 7" id="KW-0627">Porphyrin biosynthesis</keyword>
<dbReference type="InterPro" id="IPR033659">
    <property type="entry name" value="Ferrochelatase_N"/>
</dbReference>
<comment type="caution">
    <text evidence="9">The sequence shown here is derived from an EMBL/GenBank/DDBJ whole genome shotgun (WGS) entry which is preliminary data.</text>
</comment>
<dbReference type="CDD" id="cd00419">
    <property type="entry name" value="Ferrochelatase_C"/>
    <property type="match status" value="1"/>
</dbReference>
<dbReference type="GO" id="GO:0046872">
    <property type="term" value="F:metal ion binding"/>
    <property type="evidence" value="ECO:0007669"/>
    <property type="project" value="UniProtKB-KW"/>
</dbReference>
<dbReference type="Pfam" id="PF00762">
    <property type="entry name" value="Ferrochelatase"/>
    <property type="match status" value="1"/>
</dbReference>
<dbReference type="GO" id="GO:0004325">
    <property type="term" value="F:ferrochelatase activity"/>
    <property type="evidence" value="ECO:0007669"/>
    <property type="project" value="UniProtKB-UniRule"/>
</dbReference>
<dbReference type="EC" id="4.98.1.1" evidence="7 8"/>
<dbReference type="EMBL" id="VFJB01000006">
    <property type="protein sequence ID" value="KAA0257801.1"/>
    <property type="molecule type" value="Genomic_DNA"/>
</dbReference>
<comment type="subcellular location">
    <subcellularLocation>
        <location evidence="7 8">Cytoplasm</location>
    </subcellularLocation>
</comment>
<evidence type="ECO:0000256" key="3">
    <source>
        <dbReference type="ARBA" id="ARBA00023133"/>
    </source>
</evidence>
<evidence type="ECO:0000256" key="8">
    <source>
        <dbReference type="RuleBase" id="RU000607"/>
    </source>
</evidence>
<feature type="binding site" evidence="7">
    <location>
        <position position="273"/>
    </location>
    <ligand>
        <name>Fe(2+)</name>
        <dbReference type="ChEBI" id="CHEBI:29033"/>
    </ligand>
</feature>
<comment type="catalytic activity">
    <reaction evidence="7 8">
        <text>heme b + 2 H(+) = protoporphyrin IX + Fe(2+)</text>
        <dbReference type="Rhea" id="RHEA:22584"/>
        <dbReference type="ChEBI" id="CHEBI:15378"/>
        <dbReference type="ChEBI" id="CHEBI:29033"/>
        <dbReference type="ChEBI" id="CHEBI:57306"/>
        <dbReference type="ChEBI" id="CHEBI:60344"/>
        <dbReference type="EC" id="4.98.1.1"/>
    </reaction>
</comment>
<dbReference type="NCBIfam" id="TIGR00109">
    <property type="entry name" value="hemH"/>
    <property type="match status" value="1"/>
</dbReference>
<protein>
    <recommendedName>
        <fullName evidence="7 8">Ferrochelatase</fullName>
        <ecNumber evidence="7 8">4.98.1.1</ecNumber>
    </recommendedName>
    <alternativeName>
        <fullName evidence="7">Heme synthase</fullName>
    </alternativeName>
    <alternativeName>
        <fullName evidence="7">Protoheme ferro-lyase</fullName>
    </alternativeName>
</protein>
<dbReference type="HAMAP" id="MF_00323">
    <property type="entry name" value="Ferrochelatase"/>
    <property type="match status" value="1"/>
</dbReference>
<sequence>MDLLYVMYMGGPDSLEGIEEFLYNLFSDKDIIDFKIGKLQNFVAKIIAKRRSKKVMPDYIKMGGSSPQIKHLQNLLQKVKEKYETHYQRELCTEVGMCYYKPFIEETVKTLQNEKFEKIFVMTMYPQYSYTTSGACFKRFYSAINVIPPTGNFKIIPYWYKNEKYNKCIEKRIKYAANELKKDLRDCYILFSAHSLPEYTLKKGDVYARQIHEQIDIILKNLEIKGYELAFQSRTGPIKWLGPETKDVIEKLSEKGIDNVIVVPISFVSDHIETLIELDEQYIKNAKEKGINIVRTSSLNDSDDFAEAIISILEE</sequence>
<comment type="pathway">
    <text evidence="7 8">Porphyrin-containing compound metabolism; protoheme biosynthesis; protoheme from protoporphyrin-IX: step 1/1.</text>
</comment>
<dbReference type="PROSITE" id="PS00534">
    <property type="entry name" value="FERROCHELATASE"/>
    <property type="match status" value="1"/>
</dbReference>
<feature type="binding site" evidence="7">
    <location>
        <position position="194"/>
    </location>
    <ligand>
        <name>Fe(2+)</name>
        <dbReference type="ChEBI" id="CHEBI:29033"/>
    </ligand>
</feature>
<keyword evidence="4 7" id="KW-0456">Lyase</keyword>
<evidence type="ECO:0000256" key="5">
    <source>
        <dbReference type="ARBA" id="ARBA00023244"/>
    </source>
</evidence>
<dbReference type="OrthoDB" id="9776380at2"/>
<name>A0A5A8F236_9BACT</name>
<dbReference type="AlphaFoldDB" id="A0A5A8F236"/>
<dbReference type="InterPro" id="IPR001015">
    <property type="entry name" value="Ferrochelatase"/>
</dbReference>
<comment type="similarity">
    <text evidence="1 7 8">Belongs to the ferrochelatase family.</text>
</comment>
<dbReference type="PANTHER" id="PTHR11108">
    <property type="entry name" value="FERROCHELATASE"/>
    <property type="match status" value="1"/>
</dbReference>
<evidence type="ECO:0000256" key="7">
    <source>
        <dbReference type="HAMAP-Rule" id="MF_00323"/>
    </source>
</evidence>
<comment type="catalytic activity">
    <reaction evidence="6">
        <text>Fe-coproporphyrin III + 2 H(+) = coproporphyrin III + Fe(2+)</text>
        <dbReference type="Rhea" id="RHEA:49572"/>
        <dbReference type="ChEBI" id="CHEBI:15378"/>
        <dbReference type="ChEBI" id="CHEBI:29033"/>
        <dbReference type="ChEBI" id="CHEBI:68438"/>
        <dbReference type="ChEBI" id="CHEBI:131725"/>
        <dbReference type="EC" id="4.99.1.9"/>
    </reaction>
    <physiologicalReaction direction="right-to-left" evidence="6">
        <dbReference type="Rhea" id="RHEA:49574"/>
    </physiologicalReaction>
</comment>
<dbReference type="Gene3D" id="3.40.50.1400">
    <property type="match status" value="2"/>
</dbReference>
<evidence type="ECO:0000313" key="9">
    <source>
        <dbReference type="EMBL" id="KAA0257801.1"/>
    </source>
</evidence>
<dbReference type="Proteomes" id="UP000322876">
    <property type="component" value="Unassembled WGS sequence"/>
</dbReference>
<dbReference type="GO" id="GO:0006783">
    <property type="term" value="P:heme biosynthetic process"/>
    <property type="evidence" value="ECO:0007669"/>
    <property type="project" value="UniProtKB-UniRule"/>
</dbReference>
<proteinExistence type="inferred from homology"/>
<accession>A0A5A8F236</accession>
<dbReference type="InterPro" id="IPR033644">
    <property type="entry name" value="Ferrochelatase_C"/>
</dbReference>
<dbReference type="GO" id="GO:0005737">
    <property type="term" value="C:cytoplasm"/>
    <property type="evidence" value="ECO:0007669"/>
    <property type="project" value="UniProtKB-SubCell"/>
</dbReference>
<evidence type="ECO:0000256" key="2">
    <source>
        <dbReference type="ARBA" id="ARBA00023004"/>
    </source>
</evidence>